<proteinExistence type="predicted"/>
<evidence type="ECO:0000256" key="5">
    <source>
        <dbReference type="SAM" id="Coils"/>
    </source>
</evidence>
<evidence type="ECO:0000256" key="3">
    <source>
        <dbReference type="ARBA" id="ARBA00023157"/>
    </source>
</evidence>
<organism evidence="6">
    <name type="scientific">Sulfurovum sp. enrichment culture clone C5</name>
    <dbReference type="NCBI Taxonomy" id="497650"/>
    <lineage>
        <taxon>Bacteria</taxon>
        <taxon>Pseudomonadati</taxon>
        <taxon>Campylobacterota</taxon>
        <taxon>Epsilonproteobacteria</taxon>
        <taxon>Campylobacterales</taxon>
        <taxon>Sulfurovaceae</taxon>
        <taxon>Sulfurovum</taxon>
        <taxon>environmental samples</taxon>
    </lineage>
</organism>
<dbReference type="InterPro" id="IPR006597">
    <property type="entry name" value="Sel1-like"/>
</dbReference>
<dbReference type="GO" id="GO:0008800">
    <property type="term" value="F:beta-lactamase activity"/>
    <property type="evidence" value="ECO:0007669"/>
    <property type="project" value="UniProtKB-EC"/>
</dbReference>
<dbReference type="SMART" id="SM00671">
    <property type="entry name" value="SEL1"/>
    <property type="match status" value="1"/>
</dbReference>
<evidence type="ECO:0000256" key="2">
    <source>
        <dbReference type="ARBA" id="ARBA00012865"/>
    </source>
</evidence>
<dbReference type="SUPFAM" id="SSF81901">
    <property type="entry name" value="HCP-like"/>
    <property type="match status" value="1"/>
</dbReference>
<feature type="coiled-coil region" evidence="5">
    <location>
        <begin position="198"/>
        <end position="245"/>
    </location>
</feature>
<evidence type="ECO:0000256" key="1">
    <source>
        <dbReference type="ARBA" id="ARBA00001526"/>
    </source>
</evidence>
<keyword evidence="5" id="KW-0175">Coiled coil</keyword>
<evidence type="ECO:0000313" key="6">
    <source>
        <dbReference type="EMBL" id="CUV65385.1"/>
    </source>
</evidence>
<dbReference type="Pfam" id="PF08238">
    <property type="entry name" value="Sel1"/>
    <property type="match status" value="1"/>
</dbReference>
<dbReference type="AlphaFoldDB" id="A0A0S4XMN8"/>
<keyword evidence="3" id="KW-1015">Disulfide bond</keyword>
<protein>
    <recommendedName>
        <fullName evidence="2">beta-lactamase</fullName>
        <ecNumber evidence="2">3.5.2.6</ecNumber>
    </recommendedName>
</protein>
<name>A0A0S4XMN8_9BACT</name>
<dbReference type="InterPro" id="IPR011990">
    <property type="entry name" value="TPR-like_helical_dom_sf"/>
</dbReference>
<reference evidence="6" key="1">
    <citation type="submission" date="2015-11" db="EMBL/GenBank/DDBJ databases">
        <authorList>
            <person name="Zhang Y."/>
            <person name="Guo Z."/>
        </authorList>
    </citation>
    <scope>NUCLEOTIDE SEQUENCE</scope>
    <source>
        <strain evidence="6">BN30871</strain>
    </source>
</reference>
<dbReference type="EC" id="3.5.2.6" evidence="2"/>
<dbReference type="Gene3D" id="1.25.40.10">
    <property type="entry name" value="Tetratricopeptide repeat domain"/>
    <property type="match status" value="1"/>
</dbReference>
<gene>
    <name evidence="6" type="ORF">BN3087_320020</name>
</gene>
<comment type="catalytic activity">
    <reaction evidence="1">
        <text>a beta-lactam + H2O = a substituted beta-amino acid</text>
        <dbReference type="Rhea" id="RHEA:20401"/>
        <dbReference type="ChEBI" id="CHEBI:15377"/>
        <dbReference type="ChEBI" id="CHEBI:35627"/>
        <dbReference type="ChEBI" id="CHEBI:140347"/>
        <dbReference type="EC" id="3.5.2.6"/>
    </reaction>
</comment>
<accession>A0A0S4XMN8</accession>
<sequence length="458" mass="53000">MNQIKKRLEIIKIAIFMSDDETIRLQLLKLEYFEENEQLDKIIDLLKRKNYGQAQVLISEYLNSPQNAITQDTKENENFAKQTNSVNNDNKSIVDDFGMLKSSSLSNKHGLQSTNQNIKQDKTKDTITSYVGGSKNFELSLDEIDKIPSRKQTDAPVPPKEKVDFSDIFTTSKKEKIATTEEQKTTIPEEEIVEEKENNILEDSDQSIENQLEEVKEQENINFESKEYETENKEENNELNEEILDDDLEMLITADSEVSNTNIDMTLEENLESRESANPYDKKYPPVSDIFHKFQNIALFHIGDKNYTLHKSSANWMHRISKVGYKEIEILKIAKYIQKLKEQKEHDEAIQLALICCATESNLGKLIFARELYKGDIVEQDHFKACEMTKELALLDYPEALCDLGQYCEHGIGTKKSLEYALHFYKKAYDLGLDRASILYKNLKKKKGLFSFLFKSEI</sequence>
<evidence type="ECO:0000256" key="4">
    <source>
        <dbReference type="ARBA" id="ARBA00023251"/>
    </source>
</evidence>
<dbReference type="EMBL" id="FAXN01000032">
    <property type="protein sequence ID" value="CUV65385.1"/>
    <property type="molecule type" value="Genomic_DNA"/>
</dbReference>
<keyword evidence="4" id="KW-0046">Antibiotic resistance</keyword>
<dbReference type="GO" id="GO:0046677">
    <property type="term" value="P:response to antibiotic"/>
    <property type="evidence" value="ECO:0007669"/>
    <property type="project" value="UniProtKB-KW"/>
</dbReference>